<dbReference type="Gene3D" id="3.40.50.720">
    <property type="entry name" value="NAD(P)-binding Rossmann-like Domain"/>
    <property type="match status" value="1"/>
</dbReference>
<proteinExistence type="inferred from homology"/>
<evidence type="ECO:0000256" key="3">
    <source>
        <dbReference type="ARBA" id="ARBA00011738"/>
    </source>
</evidence>
<dbReference type="InterPro" id="IPR002328">
    <property type="entry name" value="ADH_Zn_CS"/>
</dbReference>
<dbReference type="GO" id="GO:0016491">
    <property type="term" value="F:oxidoreductase activity"/>
    <property type="evidence" value="ECO:0007669"/>
    <property type="project" value="UniProtKB-KW"/>
</dbReference>
<dbReference type="PANTHER" id="PTHR43161:SF9">
    <property type="entry name" value="SORBITOL DEHYDROGENASE"/>
    <property type="match status" value="1"/>
</dbReference>
<accession>A0A4S8KF12</accession>
<comment type="similarity">
    <text evidence="2 7">Belongs to the zinc-containing alcohol dehydrogenase family.</text>
</comment>
<evidence type="ECO:0000256" key="1">
    <source>
        <dbReference type="ARBA" id="ARBA00001947"/>
    </source>
</evidence>
<dbReference type="GO" id="GO:0008270">
    <property type="term" value="F:zinc ion binding"/>
    <property type="evidence" value="ECO:0007669"/>
    <property type="project" value="InterPro"/>
</dbReference>
<dbReference type="STRING" id="52838.A0A4S8KF12"/>
<dbReference type="EMBL" id="PYDT01000001">
    <property type="protein sequence ID" value="THU73817.1"/>
    <property type="molecule type" value="Genomic_DNA"/>
</dbReference>
<dbReference type="SUPFAM" id="SSF51735">
    <property type="entry name" value="NAD(P)-binding Rossmann-fold domains"/>
    <property type="match status" value="1"/>
</dbReference>
<comment type="subunit">
    <text evidence="3">Homodimer.</text>
</comment>
<keyword evidence="5 7" id="KW-0862">Zinc</keyword>
<keyword evidence="11" id="KW-1185">Reference proteome</keyword>
<feature type="domain" description="Alcohol dehydrogenase-like N-terminal" evidence="9">
    <location>
        <begin position="40"/>
        <end position="154"/>
    </location>
</feature>
<keyword evidence="4 7" id="KW-0479">Metal-binding</keyword>
<dbReference type="InterPro" id="IPR011032">
    <property type="entry name" value="GroES-like_sf"/>
</dbReference>
<evidence type="ECO:0000256" key="5">
    <source>
        <dbReference type="ARBA" id="ARBA00022833"/>
    </source>
</evidence>
<organism evidence="10 11">
    <name type="scientific">Musa balbisiana</name>
    <name type="common">Banana</name>
    <dbReference type="NCBI Taxonomy" id="52838"/>
    <lineage>
        <taxon>Eukaryota</taxon>
        <taxon>Viridiplantae</taxon>
        <taxon>Streptophyta</taxon>
        <taxon>Embryophyta</taxon>
        <taxon>Tracheophyta</taxon>
        <taxon>Spermatophyta</taxon>
        <taxon>Magnoliopsida</taxon>
        <taxon>Liliopsida</taxon>
        <taxon>Zingiberales</taxon>
        <taxon>Musaceae</taxon>
        <taxon>Musa</taxon>
    </lineage>
</organism>
<dbReference type="Proteomes" id="UP000317650">
    <property type="component" value="Chromosome 4"/>
</dbReference>
<dbReference type="Gene3D" id="3.90.180.10">
    <property type="entry name" value="Medium-chain alcohol dehydrogenases, catalytic domain"/>
    <property type="match status" value="1"/>
</dbReference>
<dbReference type="InterPro" id="IPR036291">
    <property type="entry name" value="NAD(P)-bd_dom_sf"/>
</dbReference>
<name>A0A4S8KF12_MUSBA</name>
<comment type="cofactor">
    <cofactor evidence="1 7">
        <name>Zn(2+)</name>
        <dbReference type="ChEBI" id="CHEBI:29105"/>
    </cofactor>
</comment>
<evidence type="ECO:0000256" key="4">
    <source>
        <dbReference type="ARBA" id="ARBA00022723"/>
    </source>
</evidence>
<dbReference type="InterPro" id="IPR013149">
    <property type="entry name" value="ADH-like_C"/>
</dbReference>
<evidence type="ECO:0000256" key="2">
    <source>
        <dbReference type="ARBA" id="ARBA00008072"/>
    </source>
</evidence>
<evidence type="ECO:0000259" key="9">
    <source>
        <dbReference type="Pfam" id="PF08240"/>
    </source>
</evidence>
<sequence>MGKGGEVSGDGAKVEEENMAAWLVAVNTLKIQPFRLPPLGPHDVRVRMKAVGICGSDVHHLKTMRCAHFVVKEPMVIGHECAGVIEEVGSEVESLVVGDRVALEPGISCGHCKYCKGGRYNLCRSMRFFGSPPVNGSLANQVVHPANLCFRLPENVSLEEGAMCEPLSVGIHACRRASVGPETNVLIMGAGPIGLVTMLAARAFGAPRIIMVDVDSYRLSVAKSLGAEDFVKVSTNSQWTISPHAYGVSIGSSNPTLSSFSTNSLYHWTHNVGSTTINRGAARVTFAKVAFEFSQRIVSRIRNTD</sequence>
<evidence type="ECO:0000256" key="7">
    <source>
        <dbReference type="RuleBase" id="RU361277"/>
    </source>
</evidence>
<evidence type="ECO:0000313" key="10">
    <source>
        <dbReference type="EMBL" id="THU73817.1"/>
    </source>
</evidence>
<feature type="domain" description="Alcohol dehydrogenase-like C-terminal" evidence="8">
    <location>
        <begin position="192"/>
        <end position="236"/>
    </location>
</feature>
<evidence type="ECO:0000259" key="8">
    <source>
        <dbReference type="Pfam" id="PF00107"/>
    </source>
</evidence>
<dbReference type="Pfam" id="PF00107">
    <property type="entry name" value="ADH_zinc_N"/>
    <property type="match status" value="1"/>
</dbReference>
<protein>
    <submittedName>
        <fullName evidence="10">Uncharacterized protein</fullName>
    </submittedName>
</protein>
<gene>
    <name evidence="10" type="ORF">C4D60_Mb04t26850</name>
</gene>
<dbReference type="Pfam" id="PF08240">
    <property type="entry name" value="ADH_N"/>
    <property type="match status" value="1"/>
</dbReference>
<evidence type="ECO:0000313" key="11">
    <source>
        <dbReference type="Proteomes" id="UP000317650"/>
    </source>
</evidence>
<dbReference type="InterPro" id="IPR013154">
    <property type="entry name" value="ADH-like_N"/>
</dbReference>
<dbReference type="PANTHER" id="PTHR43161">
    <property type="entry name" value="SORBITOL DEHYDROGENASE"/>
    <property type="match status" value="1"/>
</dbReference>
<evidence type="ECO:0000256" key="6">
    <source>
        <dbReference type="ARBA" id="ARBA00023002"/>
    </source>
</evidence>
<reference evidence="10 11" key="1">
    <citation type="journal article" date="2019" name="Nat. Plants">
        <title>Genome sequencing of Musa balbisiana reveals subgenome evolution and function divergence in polyploid bananas.</title>
        <authorList>
            <person name="Yao X."/>
        </authorList>
    </citation>
    <scope>NUCLEOTIDE SEQUENCE [LARGE SCALE GENOMIC DNA]</scope>
    <source>
        <strain evidence="11">cv. DH-PKW</strain>
        <tissue evidence="10">Leaves</tissue>
    </source>
</reference>
<comment type="caution">
    <text evidence="10">The sequence shown here is derived from an EMBL/GenBank/DDBJ whole genome shotgun (WGS) entry which is preliminary data.</text>
</comment>
<keyword evidence="6" id="KW-0560">Oxidoreductase</keyword>
<dbReference type="PROSITE" id="PS00059">
    <property type="entry name" value="ADH_ZINC"/>
    <property type="match status" value="1"/>
</dbReference>
<dbReference type="AlphaFoldDB" id="A0A4S8KF12"/>
<dbReference type="SUPFAM" id="SSF50129">
    <property type="entry name" value="GroES-like"/>
    <property type="match status" value="1"/>
</dbReference>